<dbReference type="Pfam" id="PF04519">
    <property type="entry name" value="Bactofilin"/>
    <property type="match status" value="1"/>
</dbReference>
<feature type="region of interest" description="Disordered" evidence="2">
    <location>
        <begin position="1"/>
        <end position="37"/>
    </location>
</feature>
<reference evidence="3 4" key="1">
    <citation type="submission" date="2019-09" db="EMBL/GenBank/DDBJ databases">
        <authorList>
            <person name="Cremers G."/>
        </authorList>
    </citation>
    <scope>NUCLEOTIDE SEQUENCE [LARGE SCALE GENOMIC DNA]</scope>
    <source>
        <strain evidence="3">4A</strain>
    </source>
</reference>
<name>A0A5E6M4S5_9BACT</name>
<gene>
    <name evidence="3" type="ORF">MAMT_00028</name>
</gene>
<dbReference type="PANTHER" id="PTHR35024">
    <property type="entry name" value="HYPOTHETICAL CYTOSOLIC PROTEIN"/>
    <property type="match status" value="1"/>
</dbReference>
<organism evidence="3 4">
    <name type="scientific">Methylacidimicrobium tartarophylax</name>
    <dbReference type="NCBI Taxonomy" id="1041768"/>
    <lineage>
        <taxon>Bacteria</taxon>
        <taxon>Pseudomonadati</taxon>
        <taxon>Verrucomicrobiota</taxon>
        <taxon>Methylacidimicrobium</taxon>
    </lineage>
</organism>
<accession>A0A5E6M4S5</accession>
<protein>
    <recommendedName>
        <fullName evidence="5">Polymer-forming cytoskeletal protein</fullName>
    </recommendedName>
</protein>
<dbReference type="AlphaFoldDB" id="A0A5E6M4S5"/>
<proteinExistence type="inferred from homology"/>
<evidence type="ECO:0000313" key="3">
    <source>
        <dbReference type="EMBL" id="VVM04333.1"/>
    </source>
</evidence>
<dbReference type="InterPro" id="IPR007607">
    <property type="entry name" value="BacA/B"/>
</dbReference>
<dbReference type="Proteomes" id="UP000334923">
    <property type="component" value="Unassembled WGS sequence"/>
</dbReference>
<comment type="similarity">
    <text evidence="1">Belongs to the bactofilin family.</text>
</comment>
<evidence type="ECO:0000313" key="4">
    <source>
        <dbReference type="Proteomes" id="UP000334923"/>
    </source>
</evidence>
<evidence type="ECO:0008006" key="5">
    <source>
        <dbReference type="Google" id="ProtNLM"/>
    </source>
</evidence>
<sequence length="197" mass="21017">MASSPEGPPSPQKTPTSPLPVIPCPVGEAKTPKAEERAPEPLISVLVPQVCRVPSLPEVPEPEEETDVIGAGTQLRGTIAFAGTLVIHGGFVGSVHAPEGTVRIGAEGQVEADVEAAELQVEGKARGSFFAHDLIELREGADVHGNMRCARLQIAREAAFEGFCECHRPSSPEPEKRMDRPDLDDFFTAVRIASLRP</sequence>
<keyword evidence="4" id="KW-1185">Reference proteome</keyword>
<evidence type="ECO:0000256" key="2">
    <source>
        <dbReference type="SAM" id="MobiDB-lite"/>
    </source>
</evidence>
<evidence type="ECO:0000256" key="1">
    <source>
        <dbReference type="ARBA" id="ARBA00044755"/>
    </source>
</evidence>
<dbReference type="EMBL" id="CABFVA020000001">
    <property type="protein sequence ID" value="VVM04333.1"/>
    <property type="molecule type" value="Genomic_DNA"/>
</dbReference>
<dbReference type="PANTHER" id="PTHR35024:SF4">
    <property type="entry name" value="POLYMER-FORMING CYTOSKELETAL PROTEIN"/>
    <property type="match status" value="1"/>
</dbReference>
<feature type="compositionally biased region" description="Pro residues" evidence="2">
    <location>
        <begin position="1"/>
        <end position="23"/>
    </location>
</feature>